<dbReference type="HOGENOM" id="CLU_029574_2_0_1"/>
<dbReference type="GO" id="GO:0045121">
    <property type="term" value="C:membrane raft"/>
    <property type="evidence" value="ECO:0007669"/>
    <property type="project" value="EnsemblFungi"/>
</dbReference>
<feature type="transmembrane region" description="Helical" evidence="6">
    <location>
        <begin position="408"/>
        <end position="430"/>
    </location>
</feature>
<evidence type="ECO:0000256" key="6">
    <source>
        <dbReference type="SAM" id="Phobius"/>
    </source>
</evidence>
<sequence>MWIILLIPLFLVGGIFMSSRWLISCFSHLSFSAFCKFSSFKSSNFLTRILYALLFILNCLFSWLMRSSWAIKKLEKLTPGIRMSCPEEKCYGVLSVHRINFSLGLLHLILAVLLMGIRSNKQKRACIQDGFWAFKIIGWSLIVMTAFLINDSFFIFWGNYFSFIGSIMFILFGLFLLIDFAYSWAEICYQKYEITQNNLWKTCLIGSTLFMYLGTIILMLVMYIFFAKPGCSLNQLIIFINFILLLVITTISIHPTVQDYNPQSGLAQSATVCLYTTYLTVSALSNEPVDSNNPLCNPMAHPSHTKTINIVFDAIFTFLAIAYNTSRAAVQSAFLYSKNDSLYYERLKEENDDDYPIIDESLHKMELRQKLLKTSVETGSLPASALNGSDDIFNDLSDQNYLEYNYSVFHFIFFLATCYTTCLLTGWGTLKTQGNKYDNNGPFLAIGYSYSIVWMKIFSSWICHGLYIWTCIAPVLFPDRFH</sequence>
<gene>
    <name evidence="7" type="ORF">PNEG_03484</name>
</gene>
<dbReference type="GO" id="GO:0000329">
    <property type="term" value="C:fungal-type vacuole membrane"/>
    <property type="evidence" value="ECO:0007669"/>
    <property type="project" value="EnsemblFungi"/>
</dbReference>
<dbReference type="Proteomes" id="UP000011958">
    <property type="component" value="Unassembled WGS sequence"/>
</dbReference>
<dbReference type="GeneID" id="19897171"/>
<feature type="transmembrane region" description="Helical" evidence="6">
    <location>
        <begin position="307"/>
        <end position="325"/>
    </location>
</feature>
<keyword evidence="5 6" id="KW-0472">Membrane</keyword>
<feature type="transmembrane region" description="Helical" evidence="6">
    <location>
        <begin position="48"/>
        <end position="65"/>
    </location>
</feature>
<reference evidence="8" key="1">
    <citation type="journal article" date="2016" name="Nat. Commun.">
        <title>Genome analysis of three Pneumocystis species reveals adaptation mechanisms to life exclusively in mammalian hosts.</title>
        <authorList>
            <person name="Ma L."/>
            <person name="Chen Z."/>
            <person name="Huang D.W."/>
            <person name="Kutty G."/>
            <person name="Ishihara M."/>
            <person name="Wang H."/>
            <person name="Abouelleil A."/>
            <person name="Bishop L."/>
            <person name="Davey E."/>
            <person name="Deng R."/>
            <person name="Deng X."/>
            <person name="Fan L."/>
            <person name="Fantoni G."/>
            <person name="Fitzgerald M."/>
            <person name="Gogineni E."/>
            <person name="Goldberg J.M."/>
            <person name="Handley G."/>
            <person name="Hu X."/>
            <person name="Huber C."/>
            <person name="Jiao X."/>
            <person name="Jones K."/>
            <person name="Levin J.Z."/>
            <person name="Liu Y."/>
            <person name="Macdonald P."/>
            <person name="Melnikov A."/>
            <person name="Raley C."/>
            <person name="Sassi M."/>
            <person name="Sherman B.T."/>
            <person name="Song X."/>
            <person name="Sykes S."/>
            <person name="Tran B."/>
            <person name="Walsh L."/>
            <person name="Xia Y."/>
            <person name="Yang J."/>
            <person name="Young S."/>
            <person name="Zeng Q."/>
            <person name="Zheng X."/>
            <person name="Stephens R."/>
            <person name="Nusbaum C."/>
            <person name="Birren B.W."/>
            <person name="Azadi P."/>
            <person name="Lempicki R.A."/>
            <person name="Cuomo C.A."/>
            <person name="Kovacs J.A."/>
        </authorList>
    </citation>
    <scope>NUCLEOTIDE SEQUENCE [LARGE SCALE GENOMIC DNA]</scope>
    <source>
        <strain evidence="8">B123</strain>
    </source>
</reference>
<evidence type="ECO:0000256" key="5">
    <source>
        <dbReference type="ARBA" id="ARBA00023136"/>
    </source>
</evidence>
<protein>
    <recommendedName>
        <fullName evidence="9">Serine incorporator</fullName>
    </recommendedName>
</protein>
<name>M7NLG5_PNEMU</name>
<organism evidence="7 8">
    <name type="scientific">Pneumocystis murina (strain B123)</name>
    <name type="common">Mouse pneumocystis pneumonia agent</name>
    <name type="synonym">Pneumocystis carinii f. sp. muris</name>
    <dbReference type="NCBI Taxonomy" id="1069680"/>
    <lineage>
        <taxon>Eukaryota</taxon>
        <taxon>Fungi</taxon>
        <taxon>Dikarya</taxon>
        <taxon>Ascomycota</taxon>
        <taxon>Taphrinomycotina</taxon>
        <taxon>Pneumocystomycetes</taxon>
        <taxon>Pneumocystaceae</taxon>
        <taxon>Pneumocystis</taxon>
    </lineage>
</organism>
<feature type="transmembrane region" description="Helical" evidence="6">
    <location>
        <begin position="130"/>
        <end position="149"/>
    </location>
</feature>
<feature type="transmembrane region" description="Helical" evidence="6">
    <location>
        <begin position="161"/>
        <end position="184"/>
    </location>
</feature>
<proteinExistence type="inferred from homology"/>
<comment type="similarity">
    <text evidence="2">Belongs to the TDE1 family.</text>
</comment>
<dbReference type="PANTHER" id="PTHR10383:SF9">
    <property type="entry name" value="SERINE INCORPORATOR, ISOFORM F"/>
    <property type="match status" value="1"/>
</dbReference>
<comment type="subcellular location">
    <subcellularLocation>
        <location evidence="1">Membrane</location>
        <topology evidence="1">Multi-pass membrane protein</topology>
    </subcellularLocation>
</comment>
<dbReference type="eggNOG" id="KOG2592">
    <property type="taxonomic scope" value="Eukaryota"/>
</dbReference>
<dbReference type="InterPro" id="IPR005016">
    <property type="entry name" value="TDE1/TMS"/>
</dbReference>
<dbReference type="VEuPathDB" id="FungiDB:PNEG_03484"/>
<keyword evidence="3 6" id="KW-0812">Transmembrane</keyword>
<keyword evidence="4 6" id="KW-1133">Transmembrane helix</keyword>
<dbReference type="STRING" id="1069680.M7NLG5"/>
<evidence type="ECO:0000256" key="1">
    <source>
        <dbReference type="ARBA" id="ARBA00004141"/>
    </source>
</evidence>
<feature type="transmembrane region" description="Helical" evidence="6">
    <location>
        <begin position="204"/>
        <end position="226"/>
    </location>
</feature>
<accession>M7NLG5</accession>
<dbReference type="AlphaFoldDB" id="M7NLG5"/>
<evidence type="ECO:0000256" key="4">
    <source>
        <dbReference type="ARBA" id="ARBA00022989"/>
    </source>
</evidence>
<dbReference type="GO" id="GO:0005768">
    <property type="term" value="C:endosome"/>
    <property type="evidence" value="ECO:0007669"/>
    <property type="project" value="EnsemblFungi"/>
</dbReference>
<feature type="transmembrane region" description="Helical" evidence="6">
    <location>
        <begin position="233"/>
        <end position="253"/>
    </location>
</feature>
<dbReference type="RefSeq" id="XP_007875574.1">
    <property type="nucleotide sequence ID" value="XM_007877383.1"/>
</dbReference>
<feature type="transmembrane region" description="Helical" evidence="6">
    <location>
        <begin position="99"/>
        <end position="118"/>
    </location>
</feature>
<evidence type="ECO:0000256" key="2">
    <source>
        <dbReference type="ARBA" id="ARBA00006665"/>
    </source>
</evidence>
<dbReference type="OMA" id="DKHCNPL"/>
<feature type="transmembrane region" description="Helical" evidence="6">
    <location>
        <begin position="450"/>
        <end position="477"/>
    </location>
</feature>
<dbReference type="EMBL" id="AFWA02000016">
    <property type="protein sequence ID" value="EMR08042.1"/>
    <property type="molecule type" value="Genomic_DNA"/>
</dbReference>
<dbReference type="OrthoDB" id="5963193at2759"/>
<keyword evidence="8" id="KW-1185">Reference proteome</keyword>
<comment type="caution">
    <text evidence="7">The sequence shown here is derived from an EMBL/GenBank/DDBJ whole genome shotgun (WGS) entry which is preliminary data.</text>
</comment>
<evidence type="ECO:0008006" key="9">
    <source>
        <dbReference type="Google" id="ProtNLM"/>
    </source>
</evidence>
<evidence type="ECO:0000313" key="8">
    <source>
        <dbReference type="Proteomes" id="UP000011958"/>
    </source>
</evidence>
<evidence type="ECO:0000256" key="3">
    <source>
        <dbReference type="ARBA" id="ARBA00022692"/>
    </source>
</evidence>
<evidence type="ECO:0000313" key="7">
    <source>
        <dbReference type="EMBL" id="EMR08042.1"/>
    </source>
</evidence>
<dbReference type="Pfam" id="PF03348">
    <property type="entry name" value="Serinc"/>
    <property type="match status" value="1"/>
</dbReference>
<dbReference type="PANTHER" id="PTHR10383">
    <property type="entry name" value="SERINE INCORPORATOR"/>
    <property type="match status" value="1"/>
</dbReference>